<keyword evidence="2" id="KW-1185">Reference proteome</keyword>
<feature type="non-terminal residue" evidence="1">
    <location>
        <position position="1"/>
    </location>
</feature>
<reference evidence="1" key="1">
    <citation type="submission" date="2022-04" db="EMBL/GenBank/DDBJ databases">
        <title>A functionally conserved STORR gene fusion in Papaver species that diverged 16.8 million years ago.</title>
        <authorList>
            <person name="Catania T."/>
        </authorList>
    </citation>
    <scope>NUCLEOTIDE SEQUENCE</scope>
    <source>
        <strain evidence="1">S-188037</strain>
    </source>
</reference>
<organism evidence="1 2">
    <name type="scientific">Papaver atlanticum</name>
    <dbReference type="NCBI Taxonomy" id="357466"/>
    <lineage>
        <taxon>Eukaryota</taxon>
        <taxon>Viridiplantae</taxon>
        <taxon>Streptophyta</taxon>
        <taxon>Embryophyta</taxon>
        <taxon>Tracheophyta</taxon>
        <taxon>Spermatophyta</taxon>
        <taxon>Magnoliopsida</taxon>
        <taxon>Ranunculales</taxon>
        <taxon>Papaveraceae</taxon>
        <taxon>Papaveroideae</taxon>
        <taxon>Papaver</taxon>
    </lineage>
</organism>
<protein>
    <submittedName>
        <fullName evidence="1">Uncharacterized protein</fullName>
    </submittedName>
</protein>
<sequence>FLLEDGRNYPCSSSLKYIKSCYGDGTEKCCEVLTALGEMHLSKKSFDSRIWGTLFLMIISAISGGVKDITFHAELYLADT</sequence>
<dbReference type="Proteomes" id="UP001202328">
    <property type="component" value="Unassembled WGS sequence"/>
</dbReference>
<gene>
    <name evidence="1" type="ORF">MKW98_027560</name>
</gene>
<accession>A0AAD4T3Y7</accession>
<evidence type="ECO:0000313" key="2">
    <source>
        <dbReference type="Proteomes" id="UP001202328"/>
    </source>
</evidence>
<evidence type="ECO:0000313" key="1">
    <source>
        <dbReference type="EMBL" id="KAI3935420.1"/>
    </source>
</evidence>
<proteinExistence type="predicted"/>
<dbReference type="AlphaFoldDB" id="A0AAD4T3Y7"/>
<comment type="caution">
    <text evidence="1">The sequence shown here is derived from an EMBL/GenBank/DDBJ whole genome shotgun (WGS) entry which is preliminary data.</text>
</comment>
<dbReference type="EMBL" id="JAJJMB010006268">
    <property type="protein sequence ID" value="KAI3935420.1"/>
    <property type="molecule type" value="Genomic_DNA"/>
</dbReference>
<name>A0AAD4T3Y7_9MAGN</name>